<evidence type="ECO:0000313" key="1">
    <source>
        <dbReference type="EnsemblPlants" id="OPUNC07G12210.1"/>
    </source>
</evidence>
<dbReference type="AlphaFoldDB" id="A0A0E0LKB4"/>
<name>A0A0E0LKB4_ORYPU</name>
<keyword evidence="2" id="KW-1185">Reference proteome</keyword>
<accession>A0A0E0LKB4</accession>
<reference evidence="1" key="1">
    <citation type="submission" date="2015-04" db="UniProtKB">
        <authorList>
            <consortium name="EnsemblPlants"/>
        </authorList>
    </citation>
    <scope>IDENTIFICATION</scope>
</reference>
<dbReference type="HOGENOM" id="CLU_2337072_0_0_1"/>
<organism evidence="1">
    <name type="scientific">Oryza punctata</name>
    <name type="common">Red rice</name>
    <dbReference type="NCBI Taxonomy" id="4537"/>
    <lineage>
        <taxon>Eukaryota</taxon>
        <taxon>Viridiplantae</taxon>
        <taxon>Streptophyta</taxon>
        <taxon>Embryophyta</taxon>
        <taxon>Tracheophyta</taxon>
        <taxon>Spermatophyta</taxon>
        <taxon>Magnoliopsida</taxon>
        <taxon>Liliopsida</taxon>
        <taxon>Poales</taxon>
        <taxon>Poaceae</taxon>
        <taxon>BOP clade</taxon>
        <taxon>Oryzoideae</taxon>
        <taxon>Oryzeae</taxon>
        <taxon>Oryzinae</taxon>
        <taxon>Oryza</taxon>
    </lineage>
</organism>
<evidence type="ECO:0000313" key="2">
    <source>
        <dbReference type="Proteomes" id="UP000026962"/>
    </source>
</evidence>
<dbReference type="EnsemblPlants" id="OPUNC07G12210.1">
    <property type="protein sequence ID" value="OPUNC07G12210.1"/>
    <property type="gene ID" value="OPUNC07G12210"/>
</dbReference>
<sequence length="102" mass="11427">MANDMADLLHITWSHLPDQCVGYLGRDHAGERKRPSSYSSLSLRRCSTKSSYKFRAAARRAQAKASISNSPFLQCYVEPVRRMAYEGSDAGRQIIGCPDDDE</sequence>
<protein>
    <submittedName>
        <fullName evidence="1">Uncharacterized protein</fullName>
    </submittedName>
</protein>
<proteinExistence type="predicted"/>
<dbReference type="Gramene" id="OPUNC07G12210.1">
    <property type="protein sequence ID" value="OPUNC07G12210.1"/>
    <property type="gene ID" value="OPUNC07G12210"/>
</dbReference>
<dbReference type="Proteomes" id="UP000026962">
    <property type="component" value="Chromosome 7"/>
</dbReference>
<reference evidence="1" key="2">
    <citation type="submission" date="2018-05" db="EMBL/GenBank/DDBJ databases">
        <title>OpunRS2 (Oryza punctata Reference Sequence Version 2).</title>
        <authorList>
            <person name="Zhang J."/>
            <person name="Kudrna D."/>
            <person name="Lee S."/>
            <person name="Talag J."/>
            <person name="Welchert J."/>
            <person name="Wing R.A."/>
        </authorList>
    </citation>
    <scope>NUCLEOTIDE SEQUENCE [LARGE SCALE GENOMIC DNA]</scope>
</reference>